<sequence>MASVTVAFSPITTAVSAPSSSVSDRRISVRLPGFRGLKSKSTSASVVPLFRSVIREPLIRGRGGRVVCEAQETAFDEMKEDKRTAESSCHYYLIYLAIVFRTNIREIYIAILLLIDLMSLS</sequence>
<accession>A0A5J5RSG5</accession>
<gene>
    <name evidence="1" type="ORF">ES319_D05G398300v1</name>
</gene>
<dbReference type="Proteomes" id="UP000327439">
    <property type="component" value="Chromosome D05"/>
</dbReference>
<evidence type="ECO:0000313" key="2">
    <source>
        <dbReference type="Proteomes" id="UP000327439"/>
    </source>
</evidence>
<dbReference type="EMBL" id="CM018219">
    <property type="protein sequence ID" value="KAB2032749.1"/>
    <property type="molecule type" value="Genomic_DNA"/>
</dbReference>
<reference evidence="2" key="1">
    <citation type="journal article" date="2020" name="Nat. Genet.">
        <title>Genomic diversifications of five Gossypium allopolyploid species and their impact on cotton improvement.</title>
        <authorList>
            <person name="Chen Z.J."/>
            <person name="Sreedasyam A."/>
            <person name="Ando A."/>
            <person name="Song Q."/>
            <person name="De Santiago L.M."/>
            <person name="Hulse-Kemp A.M."/>
            <person name="Ding M."/>
            <person name="Ye W."/>
            <person name="Kirkbride R.C."/>
            <person name="Jenkins J."/>
            <person name="Plott C."/>
            <person name="Lovell J."/>
            <person name="Lin Y.M."/>
            <person name="Vaughn R."/>
            <person name="Liu B."/>
            <person name="Simpson S."/>
            <person name="Scheffler B.E."/>
            <person name="Wen L."/>
            <person name="Saski C.A."/>
            <person name="Grover C.E."/>
            <person name="Hu G."/>
            <person name="Conover J.L."/>
            <person name="Carlson J.W."/>
            <person name="Shu S."/>
            <person name="Boston L.B."/>
            <person name="Williams M."/>
            <person name="Peterson D.G."/>
            <person name="McGee K."/>
            <person name="Jones D.C."/>
            <person name="Wendel J.F."/>
            <person name="Stelly D.M."/>
            <person name="Grimwood J."/>
            <person name="Schmutz J."/>
        </authorList>
    </citation>
    <scope>NUCLEOTIDE SEQUENCE [LARGE SCALE GENOMIC DNA]</scope>
    <source>
        <strain evidence="2">cv. 3-79</strain>
    </source>
</reference>
<protein>
    <submittedName>
        <fullName evidence="1">Uncharacterized protein</fullName>
    </submittedName>
</protein>
<dbReference type="AlphaFoldDB" id="A0A5J5RSG5"/>
<proteinExistence type="predicted"/>
<keyword evidence="2" id="KW-1185">Reference proteome</keyword>
<name>A0A5J5RSG5_GOSBA</name>
<organism evidence="1 2">
    <name type="scientific">Gossypium barbadense</name>
    <name type="common">Sea Island cotton</name>
    <name type="synonym">Hibiscus barbadensis</name>
    <dbReference type="NCBI Taxonomy" id="3634"/>
    <lineage>
        <taxon>Eukaryota</taxon>
        <taxon>Viridiplantae</taxon>
        <taxon>Streptophyta</taxon>
        <taxon>Embryophyta</taxon>
        <taxon>Tracheophyta</taxon>
        <taxon>Spermatophyta</taxon>
        <taxon>Magnoliopsida</taxon>
        <taxon>eudicotyledons</taxon>
        <taxon>Gunneridae</taxon>
        <taxon>Pentapetalae</taxon>
        <taxon>rosids</taxon>
        <taxon>malvids</taxon>
        <taxon>Malvales</taxon>
        <taxon>Malvaceae</taxon>
        <taxon>Malvoideae</taxon>
        <taxon>Gossypium</taxon>
    </lineage>
</organism>
<evidence type="ECO:0000313" key="1">
    <source>
        <dbReference type="EMBL" id="KAB2032749.1"/>
    </source>
</evidence>